<feature type="compositionally biased region" description="Low complexity" evidence="2">
    <location>
        <begin position="482"/>
        <end position="494"/>
    </location>
</feature>
<dbReference type="Proteomes" id="UP000239899">
    <property type="component" value="Unassembled WGS sequence"/>
</dbReference>
<feature type="compositionally biased region" description="Low complexity" evidence="2">
    <location>
        <begin position="1187"/>
        <end position="1219"/>
    </location>
</feature>
<dbReference type="GO" id="GO:0005886">
    <property type="term" value="C:plasma membrane"/>
    <property type="evidence" value="ECO:0007669"/>
    <property type="project" value="TreeGrafter"/>
</dbReference>
<dbReference type="SMART" id="SM00027">
    <property type="entry name" value="EH"/>
    <property type="match status" value="2"/>
</dbReference>
<dbReference type="GO" id="GO:0006897">
    <property type="term" value="P:endocytosis"/>
    <property type="evidence" value="ECO:0007669"/>
    <property type="project" value="TreeGrafter"/>
</dbReference>
<sequence>MEAEWQLEPLLAERVEKARLLLQQDDEYRGDSGLKRYLEGMDATVALHRAVLDGTNHRHQDLPPAQQQLAMVALLRYVLTVLVQPGVASLVEPACTAALYDAVHNFAEPPPPEGSPLESLLTLTSAALVVLRQHDGDEEPLENLLVQISMLLGDRSAKDGSRIDRTAPLRRLAAWLDKQQQLNGLPLALTHQELQLASCHLLQTGTQQLFQLRLLRGGGSRQLGGVLPEHVVAEIAMSATQSLLQKAPKEGLPSVFMCLAELFLAGRQPEEAAKAYRSAMQRAAEVKDRGVEAGAAVLLATVLMSCRVEARWSLQEVRGLLRRAEAALASCRRWLPNATLRVMKHDLANTWRSPRVPAMAEGRGELEVYNQWFAAADLDRDGVLSGLEAVQFFQRSGLPQNPTLFKVWQYVAGDRPALSRQEFYTAMKLVSLAQLNGGVLDDQQALRLVNGLAGPVPLPRLQGMAVPRGIDLPAQLLPPGTPGAASAAPGAGMPQRPPPPSPAATQPSPARPAPAPPASPPPAAGAVFPPLSGEQAAAYQTAFSQLDTDRDGFVQGTDCFGAFMQSGLPKAALKQIWDLVAGDEPRLNRHQFVQALYLIDLAKRGMPIPAALPPGPFPPVAGSGSLGAMQGAPADIYSASLSIPDMVPRAVYQPQSVAPQPFASQVPLLPRDRVTALDAADQLRLEGEREAALAAEAEQRKADEERAAAAAKKQFFTTSLADMRLVQSKVNRAVVEAQQRCEMERTAADQMEADYNRAYAEFSMKHAQSAPLVEQLKRTQEEKAALQQKVDSLKVMVAQLEDFDPEWENREKGECERLNQEIAELTVQKERLQRGADALEKKRGALLAQIATLKEAGGAVEGELTSLQEQVDKVAAEAGKEKEAVVAVLRKLAPLYNKLYDAAKAALVPLPAEAVATMKREASPFRYDELAGAAATDWGTFKDEGFKIVSALPVDTRLTTYAAPTTAALDTEDDPAAAQSAAAVPAVAPAAEGSAGPAANAPAADPAAAAAAEPAAGEGVAAAAPLAKSSSSAAEAEAVSAAAEAGVLASAIAEALASVPAPKAKGAAKPAEGEADAAAEAAEAAEAAAAAEAGKAEAEPAAVEAEAQPKAEAEGTGEGANPFEVSFEDGPTGEAAAAGAAPVAGADAFAAFDAPTGAAVAADGAPALAKNASGAFGSSQALSSDSPKAGAEGGAAAAAGAAAGDGKAAAGDGKEAPAASGDSGWTAF</sequence>
<keyword evidence="1" id="KW-0175">Coiled coil</keyword>
<dbReference type="STRING" id="3076.A0A2P6TH79"/>
<feature type="domain" description="EF-hand" evidence="4">
    <location>
        <begin position="534"/>
        <end position="569"/>
    </location>
</feature>
<name>A0A2P6TH79_CHLSO</name>
<keyword evidence="5" id="KW-0675">Receptor</keyword>
<reference evidence="5 6" key="1">
    <citation type="journal article" date="2018" name="Plant J.">
        <title>Genome sequences of Chlorella sorokiniana UTEX 1602 and Micractinium conductrix SAG 241.80: implications to maltose excretion by a green alga.</title>
        <authorList>
            <person name="Arriola M.B."/>
            <person name="Velmurugan N."/>
            <person name="Zhang Y."/>
            <person name="Plunkett M.H."/>
            <person name="Hondzo H."/>
            <person name="Barney B.M."/>
        </authorList>
    </citation>
    <scope>NUCLEOTIDE SEQUENCE [LARGE SCALE GENOMIC DNA]</scope>
    <source>
        <strain evidence="6">UTEX 1602</strain>
    </source>
</reference>
<feature type="domain" description="EF-hand" evidence="4">
    <location>
        <begin position="364"/>
        <end position="399"/>
    </location>
</feature>
<evidence type="ECO:0000259" key="3">
    <source>
        <dbReference type="PROSITE" id="PS50031"/>
    </source>
</evidence>
<dbReference type="PROSITE" id="PS50031">
    <property type="entry name" value="EH"/>
    <property type="match status" value="1"/>
</dbReference>
<dbReference type="InterPro" id="IPR002048">
    <property type="entry name" value="EF_hand_dom"/>
</dbReference>
<evidence type="ECO:0000313" key="6">
    <source>
        <dbReference type="Proteomes" id="UP000239899"/>
    </source>
</evidence>
<organism evidence="5 6">
    <name type="scientific">Chlorella sorokiniana</name>
    <name type="common">Freshwater green alga</name>
    <dbReference type="NCBI Taxonomy" id="3076"/>
    <lineage>
        <taxon>Eukaryota</taxon>
        <taxon>Viridiplantae</taxon>
        <taxon>Chlorophyta</taxon>
        <taxon>core chlorophytes</taxon>
        <taxon>Trebouxiophyceae</taxon>
        <taxon>Chlorellales</taxon>
        <taxon>Chlorellaceae</taxon>
        <taxon>Chlorella clade</taxon>
        <taxon>Chlorella</taxon>
    </lineage>
</organism>
<accession>A0A2P6TH79</accession>
<evidence type="ECO:0000313" key="5">
    <source>
        <dbReference type="EMBL" id="PRW33649.1"/>
    </source>
</evidence>
<evidence type="ECO:0000256" key="1">
    <source>
        <dbReference type="SAM" id="Coils"/>
    </source>
</evidence>
<dbReference type="AlphaFoldDB" id="A0A2P6TH79"/>
<dbReference type="CDD" id="cd00052">
    <property type="entry name" value="EH"/>
    <property type="match status" value="2"/>
</dbReference>
<keyword evidence="6" id="KW-1185">Reference proteome</keyword>
<dbReference type="PANTHER" id="PTHR11216">
    <property type="entry name" value="EH DOMAIN"/>
    <property type="match status" value="1"/>
</dbReference>
<feature type="domain" description="EH" evidence="3">
    <location>
        <begin position="535"/>
        <end position="623"/>
    </location>
</feature>
<feature type="compositionally biased region" description="Low complexity" evidence="2">
    <location>
        <begin position="1128"/>
        <end position="1138"/>
    </location>
</feature>
<gene>
    <name evidence="5" type="ORF">C2E21_7676</name>
</gene>
<evidence type="ECO:0000259" key="4">
    <source>
        <dbReference type="PROSITE" id="PS50222"/>
    </source>
</evidence>
<dbReference type="GO" id="GO:0005509">
    <property type="term" value="F:calcium ion binding"/>
    <property type="evidence" value="ECO:0007669"/>
    <property type="project" value="InterPro"/>
</dbReference>
<dbReference type="InterPro" id="IPR000261">
    <property type="entry name" value="EH_dom"/>
</dbReference>
<dbReference type="OrthoDB" id="524326at2759"/>
<feature type="compositionally biased region" description="Low complexity" evidence="2">
    <location>
        <begin position="1066"/>
        <end position="1106"/>
    </location>
</feature>
<feature type="compositionally biased region" description="Polar residues" evidence="2">
    <location>
        <begin position="1177"/>
        <end position="1186"/>
    </location>
</feature>
<dbReference type="EMBL" id="LHPG02000016">
    <property type="protein sequence ID" value="PRW33649.1"/>
    <property type="molecule type" value="Genomic_DNA"/>
</dbReference>
<feature type="region of interest" description="Disordered" evidence="2">
    <location>
        <begin position="472"/>
        <end position="529"/>
    </location>
</feature>
<dbReference type="Pfam" id="PF12763">
    <property type="entry name" value="EH"/>
    <property type="match status" value="1"/>
</dbReference>
<feature type="region of interest" description="Disordered" evidence="2">
    <location>
        <begin position="1177"/>
        <end position="1228"/>
    </location>
</feature>
<proteinExistence type="predicted"/>
<dbReference type="SUPFAM" id="SSF47473">
    <property type="entry name" value="EF-hand"/>
    <property type="match status" value="2"/>
</dbReference>
<dbReference type="GO" id="GO:0016197">
    <property type="term" value="P:endosomal transport"/>
    <property type="evidence" value="ECO:0007669"/>
    <property type="project" value="TreeGrafter"/>
</dbReference>
<feature type="region of interest" description="Disordered" evidence="2">
    <location>
        <begin position="1066"/>
        <end position="1138"/>
    </location>
</feature>
<dbReference type="PROSITE" id="PS50222">
    <property type="entry name" value="EF_HAND_2"/>
    <property type="match status" value="2"/>
</dbReference>
<feature type="compositionally biased region" description="Pro residues" evidence="2">
    <location>
        <begin position="509"/>
        <end position="523"/>
    </location>
</feature>
<dbReference type="InterPro" id="IPR011992">
    <property type="entry name" value="EF-hand-dom_pair"/>
</dbReference>
<feature type="coiled-coil region" evidence="1">
    <location>
        <begin position="685"/>
        <end position="856"/>
    </location>
</feature>
<dbReference type="PANTHER" id="PTHR11216:SF170">
    <property type="entry name" value="DYNAMIN ASSOCIATED PROTEIN 160, ISOFORM D"/>
    <property type="match status" value="1"/>
</dbReference>
<dbReference type="Gene3D" id="1.10.238.10">
    <property type="entry name" value="EF-hand"/>
    <property type="match status" value="2"/>
</dbReference>
<protein>
    <submittedName>
        <fullName evidence="5">Epidermal growth factor receptor substrate 15</fullName>
    </submittedName>
</protein>
<dbReference type="GO" id="GO:0005737">
    <property type="term" value="C:cytoplasm"/>
    <property type="evidence" value="ECO:0007669"/>
    <property type="project" value="TreeGrafter"/>
</dbReference>
<comment type="caution">
    <text evidence="5">The sequence shown here is derived from an EMBL/GenBank/DDBJ whole genome shotgun (WGS) entry which is preliminary data.</text>
</comment>
<evidence type="ECO:0000256" key="2">
    <source>
        <dbReference type="SAM" id="MobiDB-lite"/>
    </source>
</evidence>